<dbReference type="SMART" id="SM00304">
    <property type="entry name" value="HAMP"/>
    <property type="match status" value="1"/>
</dbReference>
<keyword evidence="3" id="KW-0597">Phosphoprotein</keyword>
<keyword evidence="4 8" id="KW-0418">Kinase</keyword>
<dbReference type="Pfam" id="PF02518">
    <property type="entry name" value="HATPase_c"/>
    <property type="match status" value="1"/>
</dbReference>
<dbReference type="Proteomes" id="UP000704611">
    <property type="component" value="Unassembled WGS sequence"/>
</dbReference>
<dbReference type="PANTHER" id="PTHR43547">
    <property type="entry name" value="TWO-COMPONENT HISTIDINE KINASE"/>
    <property type="match status" value="1"/>
</dbReference>
<proteinExistence type="predicted"/>
<dbReference type="CDD" id="cd00082">
    <property type="entry name" value="HisKA"/>
    <property type="match status" value="1"/>
</dbReference>
<keyword evidence="9" id="KW-1185">Reference proteome</keyword>
<protein>
    <recommendedName>
        <fullName evidence="2">histidine kinase</fullName>
        <ecNumber evidence="2">2.7.13.3</ecNumber>
    </recommendedName>
</protein>
<dbReference type="CDD" id="cd00075">
    <property type="entry name" value="HATPase"/>
    <property type="match status" value="1"/>
</dbReference>
<evidence type="ECO:0000259" key="7">
    <source>
        <dbReference type="PROSITE" id="PS50885"/>
    </source>
</evidence>
<feature type="transmembrane region" description="Helical" evidence="5">
    <location>
        <begin position="187"/>
        <end position="210"/>
    </location>
</feature>
<evidence type="ECO:0000259" key="6">
    <source>
        <dbReference type="PROSITE" id="PS50109"/>
    </source>
</evidence>
<dbReference type="SMART" id="SM00387">
    <property type="entry name" value="HATPase_c"/>
    <property type="match status" value="1"/>
</dbReference>
<keyword evidence="4 8" id="KW-0808">Transferase</keyword>
<reference evidence="8 9" key="1">
    <citation type="submission" date="2021-06" db="EMBL/GenBank/DDBJ databases">
        <title>Rheinheimera indica sp. nov., isolated from deep-sea sediment.</title>
        <authorList>
            <person name="Wang Z."/>
            <person name="Zhang X.-Y."/>
        </authorList>
    </citation>
    <scope>NUCLEOTIDE SEQUENCE [LARGE SCALE GENOMIC DNA]</scope>
    <source>
        <strain evidence="8 9">SM2107</strain>
    </source>
</reference>
<evidence type="ECO:0000256" key="2">
    <source>
        <dbReference type="ARBA" id="ARBA00012438"/>
    </source>
</evidence>
<sequence>MYRYKLFILGAALTLVLTVVMVSAALSAHVTSKNLAQSTTAQSLLVEHQQLSSISYRLFKQLTDELLFGKNANQANIRNKQKLIDQSLNKIRMLERQQRDDLGPEMTQGSVEDTEDLARLINTIVSEFAIITAEPATIAPGQREQVRRLLEVTIDNQFRDAINAAVSRQTLVVGAINSRIDTLNSTIIWFSIGLGVVGIPLIVLSCLWLLNQLYQPLQTIKAGTEALAQGRYTHRLPENLDDEFRQLALAFNSMAEKLWQHQQDDQRSRVALESEVQQRTQQLVQANQLLTATDNKRRQFLTDISHELRTPVTIIRGEAQVTLRQTDANQQNYRQALQSVLEQAVAMSRLIDDLLLLARADIGQLKLELAEIDVADWLITLAEQWRSYARSHHFEYRIEESCQLLVLLADESRLSQAIAAILDNAIKYTNAGCTITLTASMKNSLLTITVADNGPGIAPTDLPYIFDRFVRLQRNKDGTGLGLAIAKEIIVAHAGQIDVQSEPAKGTVFNVVLPTEILQ</sequence>
<dbReference type="InterPro" id="IPR003661">
    <property type="entry name" value="HisK_dim/P_dom"/>
</dbReference>
<organism evidence="8 9">
    <name type="scientific">Arsukibacterium indicum</name>
    <dbReference type="NCBI Taxonomy" id="2848612"/>
    <lineage>
        <taxon>Bacteria</taxon>
        <taxon>Pseudomonadati</taxon>
        <taxon>Pseudomonadota</taxon>
        <taxon>Gammaproteobacteria</taxon>
        <taxon>Chromatiales</taxon>
        <taxon>Chromatiaceae</taxon>
        <taxon>Arsukibacterium</taxon>
    </lineage>
</organism>
<dbReference type="InterPro" id="IPR005467">
    <property type="entry name" value="His_kinase_dom"/>
</dbReference>
<comment type="caution">
    <text evidence="8">The sequence shown here is derived from an EMBL/GenBank/DDBJ whole genome shotgun (WGS) entry which is preliminary data.</text>
</comment>
<keyword evidence="5" id="KW-1133">Transmembrane helix</keyword>
<dbReference type="Pfam" id="PF00512">
    <property type="entry name" value="HisKA"/>
    <property type="match status" value="1"/>
</dbReference>
<keyword evidence="5" id="KW-0472">Membrane</keyword>
<gene>
    <name evidence="8" type="ORF">KQY15_15480</name>
</gene>
<dbReference type="CDD" id="cd06225">
    <property type="entry name" value="HAMP"/>
    <property type="match status" value="1"/>
</dbReference>
<evidence type="ECO:0000256" key="3">
    <source>
        <dbReference type="ARBA" id="ARBA00022553"/>
    </source>
</evidence>
<dbReference type="PROSITE" id="PS50885">
    <property type="entry name" value="HAMP"/>
    <property type="match status" value="1"/>
</dbReference>
<dbReference type="SMART" id="SM00388">
    <property type="entry name" value="HisKA"/>
    <property type="match status" value="1"/>
</dbReference>
<evidence type="ECO:0000313" key="8">
    <source>
        <dbReference type="EMBL" id="MBV2130496.1"/>
    </source>
</evidence>
<name>A0ABS6MQ76_9GAMM</name>
<dbReference type="EMBL" id="JAHRID010000008">
    <property type="protein sequence ID" value="MBV2130496.1"/>
    <property type="molecule type" value="Genomic_DNA"/>
</dbReference>
<dbReference type="InterPro" id="IPR003594">
    <property type="entry name" value="HATPase_dom"/>
</dbReference>
<accession>A0ABS6MQ76</accession>
<evidence type="ECO:0000256" key="4">
    <source>
        <dbReference type="ARBA" id="ARBA00022777"/>
    </source>
</evidence>
<dbReference type="InterPro" id="IPR003660">
    <property type="entry name" value="HAMP_dom"/>
</dbReference>
<evidence type="ECO:0000256" key="1">
    <source>
        <dbReference type="ARBA" id="ARBA00000085"/>
    </source>
</evidence>
<comment type="catalytic activity">
    <reaction evidence="1">
        <text>ATP + protein L-histidine = ADP + protein N-phospho-L-histidine.</text>
        <dbReference type="EC" id="2.7.13.3"/>
    </reaction>
</comment>
<keyword evidence="5" id="KW-0812">Transmembrane</keyword>
<dbReference type="Pfam" id="PF00672">
    <property type="entry name" value="HAMP"/>
    <property type="match status" value="1"/>
</dbReference>
<evidence type="ECO:0000313" key="9">
    <source>
        <dbReference type="Proteomes" id="UP000704611"/>
    </source>
</evidence>
<evidence type="ECO:0000256" key="5">
    <source>
        <dbReference type="SAM" id="Phobius"/>
    </source>
</evidence>
<dbReference type="PANTHER" id="PTHR43547:SF2">
    <property type="entry name" value="HYBRID SIGNAL TRANSDUCTION HISTIDINE KINASE C"/>
    <property type="match status" value="1"/>
</dbReference>
<dbReference type="EC" id="2.7.13.3" evidence="2"/>
<feature type="domain" description="HAMP" evidence="7">
    <location>
        <begin position="211"/>
        <end position="263"/>
    </location>
</feature>
<dbReference type="RefSeq" id="WP_217670772.1">
    <property type="nucleotide sequence ID" value="NZ_JAHRID010000008.1"/>
</dbReference>
<feature type="domain" description="Histidine kinase" evidence="6">
    <location>
        <begin position="303"/>
        <end position="517"/>
    </location>
</feature>
<dbReference type="PROSITE" id="PS50109">
    <property type="entry name" value="HIS_KIN"/>
    <property type="match status" value="1"/>
</dbReference>
<dbReference type="GO" id="GO:0016301">
    <property type="term" value="F:kinase activity"/>
    <property type="evidence" value="ECO:0007669"/>
    <property type="project" value="UniProtKB-KW"/>
</dbReference>